<dbReference type="PANTHER" id="PTHR15020:SF50">
    <property type="entry name" value="UPF0659 PROTEIN YMR090W"/>
    <property type="match status" value="1"/>
</dbReference>
<dbReference type="PANTHER" id="PTHR15020">
    <property type="entry name" value="FLAVIN REDUCTASE-RELATED"/>
    <property type="match status" value="1"/>
</dbReference>
<dbReference type="SUPFAM" id="SSF51735">
    <property type="entry name" value="NAD(P)-binding Rossmann-fold domains"/>
    <property type="match status" value="1"/>
</dbReference>
<keyword evidence="3" id="KW-1185">Reference proteome</keyword>
<dbReference type="InterPro" id="IPR036291">
    <property type="entry name" value="NAD(P)-bd_dom_sf"/>
</dbReference>
<dbReference type="Proteomes" id="UP001164705">
    <property type="component" value="Chromosome"/>
</dbReference>
<accession>A0A9E8MWJ6</accession>
<dbReference type="Gene3D" id="3.40.50.720">
    <property type="entry name" value="NAD(P)-binding Rossmann-like Domain"/>
    <property type="match status" value="1"/>
</dbReference>
<dbReference type="AlphaFoldDB" id="A0A9E8MWJ6"/>
<name>A0A9E8MWJ6_9FLAO</name>
<feature type="domain" description="NAD(P)-binding" evidence="1">
    <location>
        <begin position="8"/>
        <end position="186"/>
    </location>
</feature>
<organism evidence="2 3">
    <name type="scientific">Lacinutrix neustonica</name>
    <dbReference type="NCBI Taxonomy" id="2980107"/>
    <lineage>
        <taxon>Bacteria</taxon>
        <taxon>Pseudomonadati</taxon>
        <taxon>Bacteroidota</taxon>
        <taxon>Flavobacteriia</taxon>
        <taxon>Flavobacteriales</taxon>
        <taxon>Flavobacteriaceae</taxon>
        <taxon>Lacinutrix</taxon>
    </lineage>
</organism>
<evidence type="ECO:0000313" key="2">
    <source>
        <dbReference type="EMBL" id="WAC02828.1"/>
    </source>
</evidence>
<dbReference type="InterPro" id="IPR016040">
    <property type="entry name" value="NAD(P)-bd_dom"/>
</dbReference>
<dbReference type="Pfam" id="PF13460">
    <property type="entry name" value="NAD_binding_10"/>
    <property type="match status" value="1"/>
</dbReference>
<evidence type="ECO:0000313" key="3">
    <source>
        <dbReference type="Proteomes" id="UP001164705"/>
    </source>
</evidence>
<sequence>MENILVAGANGTTGKQIINLLKESQYFNPIAMVRDETQFKSFENQNVDVVMADLEKDVSHVFKNNTIDKVIFAAGSGGKKVEEVDQNGAKRMIHASVESGVKKFVMLSSMGADKPKEADQLVEYLKAKHNADEYLKNSSLNYAIVRPGTLNNESATDKIELEEKLNKRGEISRADVAQTLIRSLNDDTANKKTFEIISGETLIGKALHKVSAIEA</sequence>
<dbReference type="RefSeq" id="WP_267677428.1">
    <property type="nucleotide sequence ID" value="NZ_CP113088.1"/>
</dbReference>
<dbReference type="EMBL" id="CP113088">
    <property type="protein sequence ID" value="WAC02828.1"/>
    <property type="molecule type" value="Genomic_DNA"/>
</dbReference>
<protein>
    <submittedName>
        <fullName evidence="2">SDR family oxidoreductase</fullName>
    </submittedName>
</protein>
<evidence type="ECO:0000259" key="1">
    <source>
        <dbReference type="Pfam" id="PF13460"/>
    </source>
</evidence>
<proteinExistence type="predicted"/>
<dbReference type="CDD" id="cd05243">
    <property type="entry name" value="SDR_a5"/>
    <property type="match status" value="1"/>
</dbReference>
<gene>
    <name evidence="2" type="ORF">N7U66_04100</name>
</gene>
<dbReference type="KEGG" id="lnu:N7U66_04100"/>
<reference evidence="2" key="1">
    <citation type="submission" date="2022-11" db="EMBL/GenBank/DDBJ databases">
        <title>Lacinutrix neustonica HL-RS19T sp. nov., isolated from the surface microlayer sample of brackish Lake Shihwa.</title>
        <authorList>
            <person name="Choi J.Y."/>
            <person name="Hwang C.Y."/>
        </authorList>
    </citation>
    <scope>NUCLEOTIDE SEQUENCE</scope>
    <source>
        <strain evidence="2">HL-RS19</strain>
    </source>
</reference>